<evidence type="ECO:0000256" key="1">
    <source>
        <dbReference type="SAM" id="MobiDB-lite"/>
    </source>
</evidence>
<gene>
    <name evidence="2" type="ORF">OTU49_008175</name>
</gene>
<sequence length="147" mass="16861">DSKMRRGRFDIEEYLIQLQFSKYEKKSKKHTTPSFSKTRHCIYSKDPVKDDLIWRSVVLGETAAAQRRKRDYASTNTLIERSTSSRSRNSSLQFSAGGEGQDTFLQRLLQSYAHAAHGPPLPPTSNGYIGWRSSVPDLRLERYGPYT</sequence>
<feature type="non-terminal residue" evidence="2">
    <location>
        <position position="1"/>
    </location>
</feature>
<name>A0AAW0WS16_CHEQU</name>
<organism evidence="2 3">
    <name type="scientific">Cherax quadricarinatus</name>
    <name type="common">Australian red claw crayfish</name>
    <dbReference type="NCBI Taxonomy" id="27406"/>
    <lineage>
        <taxon>Eukaryota</taxon>
        <taxon>Metazoa</taxon>
        <taxon>Ecdysozoa</taxon>
        <taxon>Arthropoda</taxon>
        <taxon>Crustacea</taxon>
        <taxon>Multicrustacea</taxon>
        <taxon>Malacostraca</taxon>
        <taxon>Eumalacostraca</taxon>
        <taxon>Eucarida</taxon>
        <taxon>Decapoda</taxon>
        <taxon>Pleocyemata</taxon>
        <taxon>Astacidea</taxon>
        <taxon>Parastacoidea</taxon>
        <taxon>Parastacidae</taxon>
        <taxon>Cherax</taxon>
    </lineage>
</organism>
<reference evidence="2 3" key="1">
    <citation type="journal article" date="2024" name="BMC Genomics">
        <title>Genome assembly of redclaw crayfish (Cherax quadricarinatus) provides insights into its immune adaptation and hypoxia tolerance.</title>
        <authorList>
            <person name="Liu Z."/>
            <person name="Zheng J."/>
            <person name="Li H."/>
            <person name="Fang K."/>
            <person name="Wang S."/>
            <person name="He J."/>
            <person name="Zhou D."/>
            <person name="Weng S."/>
            <person name="Chi M."/>
            <person name="Gu Z."/>
            <person name="He J."/>
            <person name="Li F."/>
            <person name="Wang M."/>
        </authorList>
    </citation>
    <scope>NUCLEOTIDE SEQUENCE [LARGE SCALE GENOMIC DNA]</scope>
    <source>
        <strain evidence="2">ZL_2023a</strain>
    </source>
</reference>
<dbReference type="EMBL" id="JARKIK010000065">
    <property type="protein sequence ID" value="KAK8730249.1"/>
    <property type="molecule type" value="Genomic_DNA"/>
</dbReference>
<comment type="caution">
    <text evidence="2">The sequence shown here is derived from an EMBL/GenBank/DDBJ whole genome shotgun (WGS) entry which is preliminary data.</text>
</comment>
<dbReference type="AlphaFoldDB" id="A0AAW0WS16"/>
<protein>
    <submittedName>
        <fullName evidence="2">Uncharacterized protein</fullName>
    </submittedName>
</protein>
<proteinExistence type="predicted"/>
<dbReference type="InterPro" id="IPR020339">
    <property type="entry name" value="C20orf85-like"/>
</dbReference>
<dbReference type="Proteomes" id="UP001445076">
    <property type="component" value="Unassembled WGS sequence"/>
</dbReference>
<feature type="region of interest" description="Disordered" evidence="1">
    <location>
        <begin position="65"/>
        <end position="98"/>
    </location>
</feature>
<evidence type="ECO:0000313" key="3">
    <source>
        <dbReference type="Proteomes" id="UP001445076"/>
    </source>
</evidence>
<keyword evidence="3" id="KW-1185">Reference proteome</keyword>
<feature type="compositionally biased region" description="Low complexity" evidence="1">
    <location>
        <begin position="81"/>
        <end position="91"/>
    </location>
</feature>
<accession>A0AAW0WS16</accession>
<evidence type="ECO:0000313" key="2">
    <source>
        <dbReference type="EMBL" id="KAK8730249.1"/>
    </source>
</evidence>
<dbReference type="Pfam" id="PF14945">
    <property type="entry name" value="LLC1"/>
    <property type="match status" value="1"/>
</dbReference>